<organism evidence="2 3">
    <name type="scientific">Acaryochloris thomasi RCC1774</name>
    <dbReference type="NCBI Taxonomy" id="1764569"/>
    <lineage>
        <taxon>Bacteria</taxon>
        <taxon>Bacillati</taxon>
        <taxon>Cyanobacteriota</taxon>
        <taxon>Cyanophyceae</taxon>
        <taxon>Acaryochloridales</taxon>
        <taxon>Acaryochloridaceae</taxon>
        <taxon>Acaryochloris</taxon>
        <taxon>Acaryochloris thomasi</taxon>
    </lineage>
</organism>
<keyword evidence="3" id="KW-1185">Reference proteome</keyword>
<name>A0A2W1JMC1_9CYAN</name>
<protein>
    <recommendedName>
        <fullName evidence="1">MOSC domain-containing protein</fullName>
    </recommendedName>
</protein>
<reference evidence="2 3" key="1">
    <citation type="journal article" date="2018" name="Sci. Rep.">
        <title>A novel species of the marine cyanobacterium Acaryochloris with a unique pigment content and lifestyle.</title>
        <authorList>
            <person name="Partensky F."/>
            <person name="Six C."/>
            <person name="Ratin M."/>
            <person name="Garczarek L."/>
            <person name="Vaulot D."/>
            <person name="Probert I."/>
            <person name="Calteau A."/>
            <person name="Gourvil P."/>
            <person name="Marie D."/>
            <person name="Grebert T."/>
            <person name="Bouchier C."/>
            <person name="Le Panse S."/>
            <person name="Gachenot M."/>
            <person name="Rodriguez F."/>
            <person name="Garrido J.L."/>
        </authorList>
    </citation>
    <scope>NUCLEOTIDE SEQUENCE [LARGE SCALE GENOMIC DNA]</scope>
    <source>
        <strain evidence="2 3">RCC1774</strain>
    </source>
</reference>
<dbReference type="OrthoDB" id="1550913at2"/>
<dbReference type="InterPro" id="IPR011037">
    <property type="entry name" value="Pyrv_Knase-like_insert_dom_sf"/>
</dbReference>
<dbReference type="EMBL" id="PQWO01000019">
    <property type="protein sequence ID" value="PZD71294.1"/>
    <property type="molecule type" value="Genomic_DNA"/>
</dbReference>
<feature type="domain" description="MOSC" evidence="1">
    <location>
        <begin position="20"/>
        <end position="145"/>
    </location>
</feature>
<dbReference type="GO" id="GO:0030170">
    <property type="term" value="F:pyridoxal phosphate binding"/>
    <property type="evidence" value="ECO:0007669"/>
    <property type="project" value="InterPro"/>
</dbReference>
<dbReference type="Pfam" id="PF03473">
    <property type="entry name" value="MOSC"/>
    <property type="match status" value="1"/>
</dbReference>
<dbReference type="RefSeq" id="WP_110988191.1">
    <property type="nucleotide sequence ID" value="NZ_CAWNWM010000019.1"/>
</dbReference>
<comment type="caution">
    <text evidence="2">The sequence shown here is derived from an EMBL/GenBank/DDBJ whole genome shotgun (WGS) entry which is preliminary data.</text>
</comment>
<dbReference type="Proteomes" id="UP000248857">
    <property type="component" value="Unassembled WGS sequence"/>
</dbReference>
<evidence type="ECO:0000313" key="3">
    <source>
        <dbReference type="Proteomes" id="UP000248857"/>
    </source>
</evidence>
<gene>
    <name evidence="2" type="ORF">C1752_07243</name>
</gene>
<dbReference type="GO" id="GO:0030151">
    <property type="term" value="F:molybdenum ion binding"/>
    <property type="evidence" value="ECO:0007669"/>
    <property type="project" value="InterPro"/>
</dbReference>
<accession>A0A2W1JMC1</accession>
<sequence>MNGQNIKAIWIKRAKRGPMDAVQQAEAIASQGLVGNANQRGRRQVTLLDAAVWQQVMQELGVSLDPSVRRANILVSGIDLAKSRKRVLQIGECRIRIFTEAKPCERMDEVLPGLQAALYPNWRGGACGEVLQGGTISVGDHAVWADTR</sequence>
<dbReference type="SUPFAM" id="SSF50800">
    <property type="entry name" value="PK beta-barrel domain-like"/>
    <property type="match status" value="1"/>
</dbReference>
<dbReference type="InterPro" id="IPR052716">
    <property type="entry name" value="MOSC_domain"/>
</dbReference>
<dbReference type="AlphaFoldDB" id="A0A2W1JMC1"/>
<evidence type="ECO:0000259" key="1">
    <source>
        <dbReference type="PROSITE" id="PS51340"/>
    </source>
</evidence>
<dbReference type="GO" id="GO:0003824">
    <property type="term" value="F:catalytic activity"/>
    <property type="evidence" value="ECO:0007669"/>
    <property type="project" value="InterPro"/>
</dbReference>
<dbReference type="PANTHER" id="PTHR36930">
    <property type="entry name" value="METAL-SULFUR CLUSTER BIOSYNTHESIS PROTEINS YUAD-RELATED"/>
    <property type="match status" value="1"/>
</dbReference>
<proteinExistence type="predicted"/>
<evidence type="ECO:0000313" key="2">
    <source>
        <dbReference type="EMBL" id="PZD71294.1"/>
    </source>
</evidence>
<dbReference type="PROSITE" id="PS51340">
    <property type="entry name" value="MOSC"/>
    <property type="match status" value="1"/>
</dbReference>
<dbReference type="PANTHER" id="PTHR36930:SF1">
    <property type="entry name" value="MOSC DOMAIN-CONTAINING PROTEIN"/>
    <property type="match status" value="1"/>
</dbReference>
<dbReference type="InterPro" id="IPR005302">
    <property type="entry name" value="MoCF_Sase_C"/>
</dbReference>
<dbReference type="Gene3D" id="2.40.33.20">
    <property type="entry name" value="PK beta-barrel domain-like"/>
    <property type="match status" value="1"/>
</dbReference>